<comment type="caution">
    <text evidence="1">The sequence shown here is derived from an EMBL/GenBank/DDBJ whole genome shotgun (WGS) entry which is preliminary data.</text>
</comment>
<feature type="non-terminal residue" evidence="1">
    <location>
        <position position="211"/>
    </location>
</feature>
<name>A0A9W8CP70_9FUNG</name>
<evidence type="ECO:0000313" key="2">
    <source>
        <dbReference type="Proteomes" id="UP001143981"/>
    </source>
</evidence>
<dbReference type="OrthoDB" id="5595417at2759"/>
<accession>A0A9W8CP70</accession>
<protein>
    <submittedName>
        <fullName evidence="1">Uncharacterized protein</fullName>
    </submittedName>
</protein>
<dbReference type="AlphaFoldDB" id="A0A9W8CP70"/>
<evidence type="ECO:0000313" key="1">
    <source>
        <dbReference type="EMBL" id="KAJ1719216.1"/>
    </source>
</evidence>
<proteinExistence type="predicted"/>
<keyword evidence="2" id="KW-1185">Reference proteome</keyword>
<dbReference type="EMBL" id="JANBOI010002976">
    <property type="protein sequence ID" value="KAJ1719216.1"/>
    <property type="molecule type" value="Genomic_DNA"/>
</dbReference>
<sequence length="211" mass="24133">MADYEDDIRRTGNALAALMPELRQLRFPGKSSIPVATAICSYLAGLYTEQLQVLRSQSPIVIPSGRRFKCLKKASLSYEYQSGYHPPSMDIANLDMLFLHNALPNHSWTPFSTNDDSNSIEFTKLKQLNVQYYAIYEENGIVVPHRDGHPWSLYFPNLEILTIKCTKSICPLLEYMVLPSHMEEITIEMRLGDFQRYEEVSLPVANKVVLK</sequence>
<organism evidence="1 2">
    <name type="scientific">Coemansia biformis</name>
    <dbReference type="NCBI Taxonomy" id="1286918"/>
    <lineage>
        <taxon>Eukaryota</taxon>
        <taxon>Fungi</taxon>
        <taxon>Fungi incertae sedis</taxon>
        <taxon>Zoopagomycota</taxon>
        <taxon>Kickxellomycotina</taxon>
        <taxon>Kickxellomycetes</taxon>
        <taxon>Kickxellales</taxon>
        <taxon>Kickxellaceae</taxon>
        <taxon>Coemansia</taxon>
    </lineage>
</organism>
<gene>
    <name evidence="1" type="ORF">LPJ61_006352</name>
</gene>
<dbReference type="Proteomes" id="UP001143981">
    <property type="component" value="Unassembled WGS sequence"/>
</dbReference>
<reference evidence="1" key="1">
    <citation type="submission" date="2022-07" db="EMBL/GenBank/DDBJ databases">
        <title>Phylogenomic reconstructions and comparative analyses of Kickxellomycotina fungi.</title>
        <authorList>
            <person name="Reynolds N.K."/>
            <person name="Stajich J.E."/>
            <person name="Barry K."/>
            <person name="Grigoriev I.V."/>
            <person name="Crous P."/>
            <person name="Smith M.E."/>
        </authorList>
    </citation>
    <scope>NUCLEOTIDE SEQUENCE</scope>
    <source>
        <strain evidence="1">BCRC 34381</strain>
    </source>
</reference>